<dbReference type="EMBL" id="CAJNDS010000568">
    <property type="protein sequence ID" value="CAE7219050.1"/>
    <property type="molecule type" value="Genomic_DNA"/>
</dbReference>
<reference evidence="2" key="1">
    <citation type="submission" date="2021-02" db="EMBL/GenBank/DDBJ databases">
        <authorList>
            <person name="Dougan E. K."/>
            <person name="Rhodes N."/>
            <person name="Thang M."/>
            <person name="Chan C."/>
        </authorList>
    </citation>
    <scope>NUCLEOTIDE SEQUENCE</scope>
</reference>
<dbReference type="Proteomes" id="UP000604046">
    <property type="component" value="Unassembled WGS sequence"/>
</dbReference>
<name>A0A812K9M4_9DINO</name>
<evidence type="ECO:0000256" key="1">
    <source>
        <dbReference type="SAM" id="MobiDB-lite"/>
    </source>
</evidence>
<evidence type="ECO:0000313" key="3">
    <source>
        <dbReference type="Proteomes" id="UP000604046"/>
    </source>
</evidence>
<keyword evidence="3" id="KW-1185">Reference proteome</keyword>
<protein>
    <submittedName>
        <fullName evidence="2">Uncharacterized protein</fullName>
    </submittedName>
</protein>
<feature type="region of interest" description="Disordered" evidence="1">
    <location>
        <begin position="83"/>
        <end position="103"/>
    </location>
</feature>
<dbReference type="AlphaFoldDB" id="A0A812K9M4"/>
<comment type="caution">
    <text evidence="2">The sequence shown here is derived from an EMBL/GenBank/DDBJ whole genome shotgun (WGS) entry which is preliminary data.</text>
</comment>
<sequence>MDDWPRGRHPLVTRALQEEAKLWMKEEGMELPAVVPAAASRTRSPLVGNMLTTRSLPVGLLDEARILPSLLTRLSSIKEPEFSGAYKPHMAPSLPKPRPGDDDPKAIYHRRDAVLQTMEKGSLEQSLPALRPGLSEPPATEDSLAWLWECLCCCTGSSRPKA</sequence>
<organism evidence="2 3">
    <name type="scientific">Symbiodinium natans</name>
    <dbReference type="NCBI Taxonomy" id="878477"/>
    <lineage>
        <taxon>Eukaryota</taxon>
        <taxon>Sar</taxon>
        <taxon>Alveolata</taxon>
        <taxon>Dinophyceae</taxon>
        <taxon>Suessiales</taxon>
        <taxon>Symbiodiniaceae</taxon>
        <taxon>Symbiodinium</taxon>
    </lineage>
</organism>
<evidence type="ECO:0000313" key="2">
    <source>
        <dbReference type="EMBL" id="CAE7219050.1"/>
    </source>
</evidence>
<gene>
    <name evidence="2" type="ORF">SNAT2548_LOCUS7909</name>
</gene>
<accession>A0A812K9M4</accession>
<proteinExistence type="predicted"/>